<dbReference type="RefSeq" id="WP_222990184.1">
    <property type="nucleotide sequence ID" value="NZ_JAINVV010000004.1"/>
</dbReference>
<dbReference type="Proteomes" id="UP000706039">
    <property type="component" value="Unassembled WGS sequence"/>
</dbReference>
<name>A0ABS7PPD1_9SPHN</name>
<dbReference type="PANTHER" id="PTHR20854:SF4">
    <property type="entry name" value="INOSITOL-1-MONOPHOSPHATASE-RELATED"/>
    <property type="match status" value="1"/>
</dbReference>
<organism evidence="2 3">
    <name type="scientific">Sphingomonas colocasiae</name>
    <dbReference type="NCBI Taxonomy" id="1848973"/>
    <lineage>
        <taxon>Bacteria</taxon>
        <taxon>Pseudomonadati</taxon>
        <taxon>Pseudomonadota</taxon>
        <taxon>Alphaproteobacteria</taxon>
        <taxon>Sphingomonadales</taxon>
        <taxon>Sphingomonadaceae</taxon>
        <taxon>Sphingomonas</taxon>
    </lineage>
</organism>
<reference evidence="2 3" key="1">
    <citation type="submission" date="2021-08" db="EMBL/GenBank/DDBJ databases">
        <authorList>
            <person name="Tuo L."/>
        </authorList>
    </citation>
    <scope>NUCLEOTIDE SEQUENCE [LARGE SCALE GENOMIC DNA]</scope>
    <source>
        <strain evidence="2 3">JCM 31229</strain>
    </source>
</reference>
<dbReference type="Gene3D" id="3.30.540.10">
    <property type="entry name" value="Fructose-1,6-Bisphosphatase, subunit A, domain 1"/>
    <property type="match status" value="1"/>
</dbReference>
<dbReference type="Gene3D" id="3.40.190.80">
    <property type="match status" value="1"/>
</dbReference>
<dbReference type="InterPro" id="IPR000760">
    <property type="entry name" value="Inositol_monophosphatase-like"/>
</dbReference>
<comment type="similarity">
    <text evidence="1">Belongs to the inositol monophosphatase superfamily.</text>
</comment>
<dbReference type="PRINTS" id="PR00377">
    <property type="entry name" value="IMPHPHTASES"/>
</dbReference>
<evidence type="ECO:0000313" key="3">
    <source>
        <dbReference type="Proteomes" id="UP000706039"/>
    </source>
</evidence>
<dbReference type="SUPFAM" id="SSF56655">
    <property type="entry name" value="Carbohydrate phosphatase"/>
    <property type="match status" value="1"/>
</dbReference>
<evidence type="ECO:0000256" key="1">
    <source>
        <dbReference type="ARBA" id="ARBA00009759"/>
    </source>
</evidence>
<sequence>MHSLYRPVAELMEQVAADVVLPRYQNLAEDEISEKAADDFVTIADKESELRLIEGLSRILPEAGMIGEESAAADPAILDRAGLGLNWIIDPIDGTGNFAAGHPPFGMMVALVADGAIQAGWILDPIDGRICHAVVGAGAFLDGERVSARESGSALPVAALAVYFMTPERRADIIERARGRLTLVDIPRCAAEQYPRLVLGQNDIALFERTLPWDHAPGVLFLSEAGGRIARPDGSPYIVGDGRKGLLGAASPRLWDESAKILFG</sequence>
<accession>A0ABS7PPD1</accession>
<gene>
    <name evidence="2" type="ORF">K7G82_12750</name>
</gene>
<protein>
    <submittedName>
        <fullName evidence="2">Inositol monophosphatase</fullName>
    </submittedName>
</protein>
<keyword evidence="3" id="KW-1185">Reference proteome</keyword>
<dbReference type="EMBL" id="JAINVV010000004">
    <property type="protein sequence ID" value="MBY8823167.1"/>
    <property type="molecule type" value="Genomic_DNA"/>
</dbReference>
<comment type="caution">
    <text evidence="2">The sequence shown here is derived from an EMBL/GenBank/DDBJ whole genome shotgun (WGS) entry which is preliminary data.</text>
</comment>
<dbReference type="PANTHER" id="PTHR20854">
    <property type="entry name" value="INOSITOL MONOPHOSPHATASE"/>
    <property type="match status" value="1"/>
</dbReference>
<dbReference type="Pfam" id="PF00459">
    <property type="entry name" value="Inositol_P"/>
    <property type="match status" value="1"/>
</dbReference>
<evidence type="ECO:0000313" key="2">
    <source>
        <dbReference type="EMBL" id="MBY8823167.1"/>
    </source>
</evidence>
<proteinExistence type="inferred from homology"/>